<keyword evidence="3" id="KW-1185">Reference proteome</keyword>
<dbReference type="RefSeq" id="WP_224139249.1">
    <property type="nucleotide sequence ID" value="NZ_JAIQUM010000023.1"/>
</dbReference>
<dbReference type="PANTHER" id="PTHR37309:SF1">
    <property type="entry name" value="SLR0284 PROTEIN"/>
    <property type="match status" value="1"/>
</dbReference>
<dbReference type="PANTHER" id="PTHR37309">
    <property type="entry name" value="SLR0284 PROTEIN"/>
    <property type="match status" value="1"/>
</dbReference>
<feature type="transmembrane region" description="Helical" evidence="1">
    <location>
        <begin position="29"/>
        <end position="47"/>
    </location>
</feature>
<dbReference type="InterPro" id="IPR007165">
    <property type="entry name" value="Phage_holin_4_2"/>
</dbReference>
<feature type="transmembrane region" description="Helical" evidence="1">
    <location>
        <begin position="54"/>
        <end position="78"/>
    </location>
</feature>
<protein>
    <submittedName>
        <fullName evidence="2">Phage holin family protein</fullName>
    </submittedName>
</protein>
<name>A0ABS7URK3_9BACI</name>
<evidence type="ECO:0000313" key="3">
    <source>
        <dbReference type="Proteomes" id="UP001165287"/>
    </source>
</evidence>
<comment type="caution">
    <text evidence="2">The sequence shown here is derived from an EMBL/GenBank/DDBJ whole genome shotgun (WGS) entry which is preliminary data.</text>
</comment>
<keyword evidence="1" id="KW-1133">Transmembrane helix</keyword>
<organism evidence="2 3">
    <name type="scientific">Metabacillus rhizolycopersici</name>
    <dbReference type="NCBI Taxonomy" id="2875709"/>
    <lineage>
        <taxon>Bacteria</taxon>
        <taxon>Bacillati</taxon>
        <taxon>Bacillota</taxon>
        <taxon>Bacilli</taxon>
        <taxon>Bacillales</taxon>
        <taxon>Bacillaceae</taxon>
        <taxon>Metabacillus</taxon>
    </lineage>
</organism>
<reference evidence="2" key="1">
    <citation type="submission" date="2024-05" db="EMBL/GenBank/DDBJ databases">
        <title>Metabacillus sp. nov., isolated from the rhizosphere soil of tomato plants.</title>
        <authorList>
            <person name="Ma R."/>
        </authorList>
    </citation>
    <scope>NUCLEOTIDE SEQUENCE</scope>
    <source>
        <strain evidence="2">DBTR6</strain>
    </source>
</reference>
<evidence type="ECO:0000256" key="1">
    <source>
        <dbReference type="SAM" id="Phobius"/>
    </source>
</evidence>
<proteinExistence type="predicted"/>
<gene>
    <name evidence="2" type="ORF">K9V48_11900</name>
</gene>
<sequence length="120" mass="12971">MMRWLVSILVNALILIVVAGFFDSFYLSGIGAALGASFILSVLNVLVKPFLIILTLPVTVLTLGLFLFVINAITLMITEGLMGDAFNIDHFGAAILAAIVMSLLNLMIQKGIVEPYKKTK</sequence>
<dbReference type="Pfam" id="PF04020">
    <property type="entry name" value="Phage_holin_4_2"/>
    <property type="match status" value="1"/>
</dbReference>
<evidence type="ECO:0000313" key="2">
    <source>
        <dbReference type="EMBL" id="MBZ5750937.1"/>
    </source>
</evidence>
<feature type="transmembrane region" description="Helical" evidence="1">
    <location>
        <begin position="90"/>
        <end position="108"/>
    </location>
</feature>
<dbReference type="Proteomes" id="UP001165287">
    <property type="component" value="Unassembled WGS sequence"/>
</dbReference>
<keyword evidence="1" id="KW-0472">Membrane</keyword>
<keyword evidence="1" id="KW-0812">Transmembrane</keyword>
<accession>A0ABS7URK3</accession>
<dbReference type="EMBL" id="JAIQUM010000023">
    <property type="protein sequence ID" value="MBZ5750937.1"/>
    <property type="molecule type" value="Genomic_DNA"/>
</dbReference>